<accession>A0ABQ5IWS4</accession>
<proteinExistence type="predicted"/>
<dbReference type="EMBL" id="BQNB010021273">
    <property type="protein sequence ID" value="GJU04680.1"/>
    <property type="molecule type" value="Genomic_DNA"/>
</dbReference>
<keyword evidence="2" id="KW-1185">Reference proteome</keyword>
<organism evidence="1 2">
    <name type="scientific">Tanacetum coccineum</name>
    <dbReference type="NCBI Taxonomy" id="301880"/>
    <lineage>
        <taxon>Eukaryota</taxon>
        <taxon>Viridiplantae</taxon>
        <taxon>Streptophyta</taxon>
        <taxon>Embryophyta</taxon>
        <taxon>Tracheophyta</taxon>
        <taxon>Spermatophyta</taxon>
        <taxon>Magnoliopsida</taxon>
        <taxon>eudicotyledons</taxon>
        <taxon>Gunneridae</taxon>
        <taxon>Pentapetalae</taxon>
        <taxon>asterids</taxon>
        <taxon>campanulids</taxon>
        <taxon>Asterales</taxon>
        <taxon>Asteraceae</taxon>
        <taxon>Asteroideae</taxon>
        <taxon>Anthemideae</taxon>
        <taxon>Anthemidinae</taxon>
        <taxon>Tanacetum</taxon>
    </lineage>
</organism>
<protein>
    <submittedName>
        <fullName evidence="1">Uncharacterized protein</fullName>
    </submittedName>
</protein>
<gene>
    <name evidence="1" type="ORF">Tco_1121110</name>
</gene>
<dbReference type="Proteomes" id="UP001151760">
    <property type="component" value="Unassembled WGS sequence"/>
</dbReference>
<comment type="caution">
    <text evidence="1">The sequence shown here is derived from an EMBL/GenBank/DDBJ whole genome shotgun (WGS) entry which is preliminary data.</text>
</comment>
<dbReference type="PANTHER" id="PTHR38390">
    <property type="entry name" value="OS01G0103900 PROTEIN"/>
    <property type="match status" value="1"/>
</dbReference>
<dbReference type="PANTHER" id="PTHR38390:SF2">
    <property type="entry name" value="OS01G0103900 PROTEIN"/>
    <property type="match status" value="1"/>
</dbReference>
<evidence type="ECO:0000313" key="1">
    <source>
        <dbReference type="EMBL" id="GJU04680.1"/>
    </source>
</evidence>
<reference evidence="1" key="2">
    <citation type="submission" date="2022-01" db="EMBL/GenBank/DDBJ databases">
        <authorList>
            <person name="Yamashiro T."/>
            <person name="Shiraishi A."/>
            <person name="Satake H."/>
            <person name="Nakayama K."/>
        </authorList>
    </citation>
    <scope>NUCLEOTIDE SEQUENCE</scope>
</reference>
<sequence length="282" mass="31148">MGGVIGLGALVGKVTVETLCVETLCVETLCVFQDAADKYVSVDFVLLEKVLGGRGALSESIKKFNRNICDLENCSFRNHLSDAKVLCALVGEWLKDLRDEVEQLQARLKFKRNIIGSLNKICCNLFPSFNHTIDKFEVLNPPRFQVWRCHGYPLDDERGNKLVKSTSCPVFTGNELAALDLIRNSLKVGEHSVLLMPSFHYYIKLQHANSPIDFNIIERTNLGSLSEAMVTRLVKKGTMLQEANINIGKSGVEEMQANGNILTTGKQLAGNEVGSTCAIKIS</sequence>
<evidence type="ECO:0000313" key="2">
    <source>
        <dbReference type="Proteomes" id="UP001151760"/>
    </source>
</evidence>
<name>A0ABQ5IWS4_9ASTR</name>
<reference evidence="1" key="1">
    <citation type="journal article" date="2022" name="Int. J. Mol. Sci.">
        <title>Draft Genome of Tanacetum Coccineum: Genomic Comparison of Closely Related Tanacetum-Family Plants.</title>
        <authorList>
            <person name="Yamashiro T."/>
            <person name="Shiraishi A."/>
            <person name="Nakayama K."/>
            <person name="Satake H."/>
        </authorList>
    </citation>
    <scope>NUCLEOTIDE SEQUENCE</scope>
</reference>